<comment type="similarity">
    <text evidence="1">Belongs to the D-isomer specific 2-hydroxyacid dehydrogenase family.</text>
</comment>
<dbReference type="CDD" id="cd12167">
    <property type="entry name" value="2-Hacid_dh_8"/>
    <property type="match status" value="1"/>
</dbReference>
<evidence type="ECO:0000313" key="6">
    <source>
        <dbReference type="Proteomes" id="UP000469943"/>
    </source>
</evidence>
<dbReference type="InterPro" id="IPR050857">
    <property type="entry name" value="D-2-hydroxyacid_DH"/>
</dbReference>
<accession>A0A7K3TDA6</accession>
<dbReference type="PANTHER" id="PTHR42789">
    <property type="entry name" value="D-ISOMER SPECIFIC 2-HYDROXYACID DEHYDROGENASE FAMILY PROTEIN (AFU_ORTHOLOGUE AFUA_6G10090)"/>
    <property type="match status" value="1"/>
</dbReference>
<dbReference type="EMBL" id="WHZX01000009">
    <property type="protein sequence ID" value="NEG72492.1"/>
    <property type="molecule type" value="Genomic_DNA"/>
</dbReference>
<dbReference type="AlphaFoldDB" id="A0A7K3TDA6"/>
<dbReference type="SUPFAM" id="SSF51735">
    <property type="entry name" value="NAD(P)-binding Rossmann-fold domains"/>
    <property type="match status" value="1"/>
</dbReference>
<dbReference type="GO" id="GO:0016616">
    <property type="term" value="F:oxidoreductase activity, acting on the CH-OH group of donors, NAD or NADP as acceptor"/>
    <property type="evidence" value="ECO:0007669"/>
    <property type="project" value="UniProtKB-ARBA"/>
</dbReference>
<dbReference type="Gene3D" id="3.40.50.720">
    <property type="entry name" value="NAD(P)-binding Rossmann-like Domain"/>
    <property type="match status" value="2"/>
</dbReference>
<name>A0A7K3TDA6_9BIFI</name>
<reference evidence="5 6" key="1">
    <citation type="submission" date="2019-10" db="EMBL/GenBank/DDBJ databases">
        <title>Bifidobacterium from non-human primates.</title>
        <authorList>
            <person name="Modesto M."/>
        </authorList>
    </citation>
    <scope>NUCLEOTIDE SEQUENCE [LARGE SCALE GENOMIC DNA]</scope>
    <source>
        <strain evidence="5 6">TREM</strain>
    </source>
</reference>
<protein>
    <submittedName>
        <fullName evidence="5">Hydroxyacid dehydrogenase</fullName>
    </submittedName>
</protein>
<evidence type="ECO:0000256" key="3">
    <source>
        <dbReference type="ARBA" id="ARBA00023027"/>
    </source>
</evidence>
<organism evidence="5 6">
    <name type="scientific">Bifidobacterium ramosum</name>
    <dbReference type="NCBI Taxonomy" id="1798158"/>
    <lineage>
        <taxon>Bacteria</taxon>
        <taxon>Bacillati</taxon>
        <taxon>Actinomycetota</taxon>
        <taxon>Actinomycetes</taxon>
        <taxon>Bifidobacteriales</taxon>
        <taxon>Bifidobacteriaceae</taxon>
        <taxon>Bifidobacterium</taxon>
    </lineage>
</organism>
<comment type="caution">
    <text evidence="5">The sequence shown here is derived from an EMBL/GenBank/DDBJ whole genome shotgun (WGS) entry which is preliminary data.</text>
</comment>
<dbReference type="InterPro" id="IPR006140">
    <property type="entry name" value="D-isomer_DH_NAD-bd"/>
</dbReference>
<feature type="domain" description="D-isomer specific 2-hydroxyacid dehydrogenase NAD-binding" evidence="4">
    <location>
        <begin position="162"/>
        <end position="341"/>
    </location>
</feature>
<sequence length="372" mass="41567">MAPCVVRAYQQSYRTKVFRRNYMCYSLVVTTEIAFQRRSITMPNVILTMKPANLVDKLMNDTQWDRLNAVADVDRDVIEDFHADGLDDRLAKADYIFSGWGPDARIDAETLAKMPNLKGIAAAAGNAWRLLTPEALEEVKKRGILMSNSGYVNGIPVAEYCMAMILMANKDFFRAERIYRERREYINREVEFPTAGNYLKTVGLVTASARIGRHLMTLLKSYRMRVLAESRSMDAEETASYGATKVDLETLFRESDVISVHTPSLPATKGMIGAKYFKMMKDGAWFINSARGAVVDADAMIAELKTGRINAILDVTDPDEPLSADSPLWDMPNVILTPHIAGSEGTELQGMGENVVNELTHMIKGEPLEFGE</sequence>
<evidence type="ECO:0000256" key="1">
    <source>
        <dbReference type="ARBA" id="ARBA00005854"/>
    </source>
</evidence>
<evidence type="ECO:0000313" key="5">
    <source>
        <dbReference type="EMBL" id="NEG72492.1"/>
    </source>
</evidence>
<keyword evidence="2" id="KW-0560">Oxidoreductase</keyword>
<dbReference type="PANTHER" id="PTHR42789:SF1">
    <property type="entry name" value="D-ISOMER SPECIFIC 2-HYDROXYACID DEHYDROGENASE FAMILY PROTEIN (AFU_ORTHOLOGUE AFUA_6G10090)"/>
    <property type="match status" value="1"/>
</dbReference>
<dbReference type="OrthoDB" id="4324715at2"/>
<dbReference type="InterPro" id="IPR029753">
    <property type="entry name" value="D-isomer_DH_CS"/>
</dbReference>
<dbReference type="GO" id="GO:0051287">
    <property type="term" value="F:NAD binding"/>
    <property type="evidence" value="ECO:0007669"/>
    <property type="project" value="InterPro"/>
</dbReference>
<gene>
    <name evidence="5" type="ORF">GFD24_09820</name>
</gene>
<proteinExistence type="inferred from homology"/>
<dbReference type="PROSITE" id="PS00670">
    <property type="entry name" value="D_2_HYDROXYACID_DH_2"/>
    <property type="match status" value="1"/>
</dbReference>
<dbReference type="SUPFAM" id="SSF52283">
    <property type="entry name" value="Formate/glycerate dehydrogenase catalytic domain-like"/>
    <property type="match status" value="1"/>
</dbReference>
<dbReference type="PROSITE" id="PS00671">
    <property type="entry name" value="D_2_HYDROXYACID_DH_3"/>
    <property type="match status" value="1"/>
</dbReference>
<evidence type="ECO:0000256" key="2">
    <source>
        <dbReference type="ARBA" id="ARBA00023002"/>
    </source>
</evidence>
<keyword evidence="3" id="KW-0520">NAD</keyword>
<dbReference type="Proteomes" id="UP000469943">
    <property type="component" value="Unassembled WGS sequence"/>
</dbReference>
<evidence type="ECO:0000259" key="4">
    <source>
        <dbReference type="Pfam" id="PF02826"/>
    </source>
</evidence>
<dbReference type="InterPro" id="IPR036291">
    <property type="entry name" value="NAD(P)-bd_dom_sf"/>
</dbReference>
<dbReference type="Pfam" id="PF02826">
    <property type="entry name" value="2-Hacid_dh_C"/>
    <property type="match status" value="1"/>
</dbReference>